<dbReference type="Proteomes" id="UP000000268">
    <property type="component" value="Chromosome"/>
</dbReference>
<sequence>MDAKFKLRPIGFSWVSIHPNPIGVVQVIGGIFFGSFPSIFYRHLLRQLFDSGYTVIATPYQFTSNHWKVAIKLVKKRIRVVAAIKKRAEKLGYDFSIYNEDPKSRKANYFWVGHSVGCKYIALLELLADLETRGFSKSLGKCVGENQLKQIQSSLGKTDLADISIKNQPSVLLAPAITGIESAVPIRFLADLIKRIGLDVKPNVEETHCLIHNSNLFNLEGIVSYKADNIARDTILWLKDNIRPAVFSVLSGGHLAPCDFSAIKEATAETTLEFLKKLRRKI</sequence>
<name>B0C616_ACAM1</name>
<dbReference type="PANTHER" id="PTHR34127">
    <property type="entry name" value="OS04G0405600 PROTEIN"/>
    <property type="match status" value="1"/>
</dbReference>
<evidence type="ECO:0000313" key="2">
    <source>
        <dbReference type="EMBL" id="ABW31133.1"/>
    </source>
</evidence>
<protein>
    <submittedName>
        <fullName evidence="2">Conserved domain protein</fullName>
    </submittedName>
</protein>
<keyword evidence="1" id="KW-0812">Transmembrane</keyword>
<organism evidence="2 3">
    <name type="scientific">Acaryochloris marina (strain MBIC 11017)</name>
    <dbReference type="NCBI Taxonomy" id="329726"/>
    <lineage>
        <taxon>Bacteria</taxon>
        <taxon>Bacillati</taxon>
        <taxon>Cyanobacteriota</taxon>
        <taxon>Cyanophyceae</taxon>
        <taxon>Acaryochloridales</taxon>
        <taxon>Acaryochloridaceae</taxon>
        <taxon>Acaryochloris</taxon>
    </lineage>
</organism>
<dbReference type="PANTHER" id="PTHR34127:SF1">
    <property type="entry name" value="OS04G0405600 PROTEIN"/>
    <property type="match status" value="1"/>
</dbReference>
<proteinExistence type="predicted"/>
<gene>
    <name evidence="2" type="ordered locus">AM1_6201</name>
</gene>
<dbReference type="Pfam" id="PF07082">
    <property type="entry name" value="DUF1350"/>
    <property type="match status" value="1"/>
</dbReference>
<feature type="transmembrane region" description="Helical" evidence="1">
    <location>
        <begin position="20"/>
        <end position="41"/>
    </location>
</feature>
<accession>B0C616</accession>
<dbReference type="eggNOG" id="COG1073">
    <property type="taxonomic scope" value="Bacteria"/>
</dbReference>
<dbReference type="STRING" id="329726.AM1_6201"/>
<dbReference type="AlphaFoldDB" id="B0C616"/>
<reference evidence="2 3" key="1">
    <citation type="journal article" date="2008" name="Proc. Natl. Acad. Sci. U.S.A.">
        <title>Niche adaptation and genome expansion in the chlorophyll d-producing cyanobacterium Acaryochloris marina.</title>
        <authorList>
            <person name="Swingley W.D."/>
            <person name="Chen M."/>
            <person name="Cheung P.C."/>
            <person name="Conrad A.L."/>
            <person name="Dejesa L.C."/>
            <person name="Hao J."/>
            <person name="Honchak B.M."/>
            <person name="Karbach L.E."/>
            <person name="Kurdoglu A."/>
            <person name="Lahiri S."/>
            <person name="Mastrian S.D."/>
            <person name="Miyashita H."/>
            <person name="Page L."/>
            <person name="Ramakrishna P."/>
            <person name="Satoh S."/>
            <person name="Sattley W.M."/>
            <person name="Shimada Y."/>
            <person name="Taylor H.L."/>
            <person name="Tomo T."/>
            <person name="Tsuchiya T."/>
            <person name="Wang Z.T."/>
            <person name="Raymond J."/>
            <person name="Mimuro M."/>
            <person name="Blankenship R.E."/>
            <person name="Touchman J.W."/>
        </authorList>
    </citation>
    <scope>NUCLEOTIDE SEQUENCE [LARGE SCALE GENOMIC DNA]</scope>
    <source>
        <strain evidence="3">MBIC 11017</strain>
    </source>
</reference>
<dbReference type="ESTHER" id="acam1-b0c616">
    <property type="family name" value="Duf_1350"/>
</dbReference>
<keyword evidence="1" id="KW-1133">Transmembrane helix</keyword>
<keyword evidence="3" id="KW-1185">Reference proteome</keyword>
<dbReference type="KEGG" id="amr:AM1_6201"/>
<dbReference type="InterPro" id="IPR010765">
    <property type="entry name" value="DUF1350"/>
</dbReference>
<dbReference type="OrthoDB" id="479210at2"/>
<dbReference type="EMBL" id="CP000828">
    <property type="protein sequence ID" value="ABW31133.1"/>
    <property type="molecule type" value="Genomic_DNA"/>
</dbReference>
<keyword evidence="1" id="KW-0472">Membrane</keyword>
<dbReference type="RefSeq" id="WP_012166321.1">
    <property type="nucleotide sequence ID" value="NC_009925.1"/>
</dbReference>
<evidence type="ECO:0000256" key="1">
    <source>
        <dbReference type="SAM" id="Phobius"/>
    </source>
</evidence>
<dbReference type="HOGENOM" id="CLU_836347_0_0_3"/>
<evidence type="ECO:0000313" key="3">
    <source>
        <dbReference type="Proteomes" id="UP000000268"/>
    </source>
</evidence>